<keyword evidence="3" id="KW-1185">Reference proteome</keyword>
<evidence type="ECO:0000256" key="1">
    <source>
        <dbReference type="SAM" id="MobiDB-lite"/>
    </source>
</evidence>
<feature type="region of interest" description="Disordered" evidence="1">
    <location>
        <begin position="23"/>
        <end position="76"/>
    </location>
</feature>
<proteinExistence type="predicted"/>
<reference evidence="2" key="1">
    <citation type="submission" date="2023-06" db="EMBL/GenBank/DDBJ databases">
        <title>Genome-scale phylogeny and comparative genomics of the fungal order Sordariales.</title>
        <authorList>
            <consortium name="Lawrence Berkeley National Laboratory"/>
            <person name="Hensen N."/>
            <person name="Bonometti L."/>
            <person name="Westerberg I."/>
            <person name="Brannstrom I.O."/>
            <person name="Guillou S."/>
            <person name="Cros-Aarteil S."/>
            <person name="Calhoun S."/>
            <person name="Haridas S."/>
            <person name="Kuo A."/>
            <person name="Mondo S."/>
            <person name="Pangilinan J."/>
            <person name="Riley R."/>
            <person name="LaButti K."/>
            <person name="Andreopoulos B."/>
            <person name="Lipzen A."/>
            <person name="Chen C."/>
            <person name="Yanf M."/>
            <person name="Daum C."/>
            <person name="Ng V."/>
            <person name="Clum A."/>
            <person name="Steindorff A."/>
            <person name="Ohm R."/>
            <person name="Martin F."/>
            <person name="Silar P."/>
            <person name="Natvig D."/>
            <person name="Lalanne C."/>
            <person name="Gautier V."/>
            <person name="Ament-velasquez S.L."/>
            <person name="Kruys A."/>
            <person name="Hutchinson M.I."/>
            <person name="Powell A.J."/>
            <person name="Barry K."/>
            <person name="Miller A.N."/>
            <person name="Grigoriev I.V."/>
            <person name="Debuchy R."/>
            <person name="Gladieux P."/>
            <person name="Thoren M.H."/>
            <person name="Johannesson H."/>
        </authorList>
    </citation>
    <scope>NUCLEOTIDE SEQUENCE</scope>
    <source>
        <strain evidence="2">SMH3391-2</strain>
    </source>
</reference>
<dbReference type="Proteomes" id="UP001174934">
    <property type="component" value="Unassembled WGS sequence"/>
</dbReference>
<evidence type="ECO:0000313" key="3">
    <source>
        <dbReference type="Proteomes" id="UP001174934"/>
    </source>
</evidence>
<dbReference type="EMBL" id="JAULSR010000003">
    <property type="protein sequence ID" value="KAK0625251.1"/>
    <property type="molecule type" value="Genomic_DNA"/>
</dbReference>
<dbReference type="AlphaFoldDB" id="A0AA40C4N4"/>
<accession>A0AA40C4N4</accession>
<protein>
    <submittedName>
        <fullName evidence="2">Uncharacterized protein</fullName>
    </submittedName>
</protein>
<gene>
    <name evidence="2" type="ORF">B0T17DRAFT_617367</name>
</gene>
<comment type="caution">
    <text evidence="2">The sequence shown here is derived from an EMBL/GenBank/DDBJ whole genome shotgun (WGS) entry which is preliminary data.</text>
</comment>
<sequence>MSSSIAIPAPPASAIDYEHRLVQSKAAASSSSSSSSSSSYSSSPNTPEPSGKSPSSRAAQKQKMLHSRRPSLLSQALQKQECTTINIADDPEGPPRLISYLSSSQGFIWNPEIFLPSYVDHDFVPLENRRDPVHEILLSDEEIKKIMPQ</sequence>
<evidence type="ECO:0000313" key="2">
    <source>
        <dbReference type="EMBL" id="KAK0625251.1"/>
    </source>
</evidence>
<organism evidence="2 3">
    <name type="scientific">Bombardia bombarda</name>
    <dbReference type="NCBI Taxonomy" id="252184"/>
    <lineage>
        <taxon>Eukaryota</taxon>
        <taxon>Fungi</taxon>
        <taxon>Dikarya</taxon>
        <taxon>Ascomycota</taxon>
        <taxon>Pezizomycotina</taxon>
        <taxon>Sordariomycetes</taxon>
        <taxon>Sordariomycetidae</taxon>
        <taxon>Sordariales</taxon>
        <taxon>Lasiosphaeriaceae</taxon>
        <taxon>Bombardia</taxon>
    </lineage>
</organism>
<name>A0AA40C4N4_9PEZI</name>
<feature type="compositionally biased region" description="Low complexity" evidence="1">
    <location>
        <begin position="24"/>
        <end position="43"/>
    </location>
</feature>